<keyword evidence="1" id="KW-0732">Signal</keyword>
<evidence type="ECO:0000313" key="2">
    <source>
        <dbReference type="EMBL" id="TLD69540.1"/>
    </source>
</evidence>
<evidence type="ECO:0000313" key="3">
    <source>
        <dbReference type="Proteomes" id="UP000306196"/>
    </source>
</evidence>
<feature type="signal peptide" evidence="1">
    <location>
        <begin position="1"/>
        <end position="23"/>
    </location>
</feature>
<sequence length="269" mass="29355">MKLNIPQAILSAVILMGGFSVQAGDSKAIVTPIEAEVPYEAGRGLLTIQRPSGVVINPTSATLPQHAFTAQYCFFLPNNDSKPWMTHGAMFAYGVTDWLEVAGLFTARTEEIVDDYISGGVLVRARILKDEGFVPQFSVGYYSFHGDIESYNAFAAFYKRLPIGDESGFVKSVGFHAGIRETWLEDGPTTDKSDRPVGYVAMEIQLPARLYLVGEVSTDDKDLGDRTPYGFGIQWRAGGINITTAFTELGANGITEPSFFFGIGTQYAF</sequence>
<organism evidence="2 3">
    <name type="scientific">Phragmitibacter flavus</name>
    <dbReference type="NCBI Taxonomy" id="2576071"/>
    <lineage>
        <taxon>Bacteria</taxon>
        <taxon>Pseudomonadati</taxon>
        <taxon>Verrucomicrobiota</taxon>
        <taxon>Verrucomicrobiia</taxon>
        <taxon>Verrucomicrobiales</taxon>
        <taxon>Verrucomicrobiaceae</taxon>
        <taxon>Phragmitibacter</taxon>
    </lineage>
</organism>
<dbReference type="EMBL" id="VAUV01000012">
    <property type="protein sequence ID" value="TLD69540.1"/>
    <property type="molecule type" value="Genomic_DNA"/>
</dbReference>
<dbReference type="RefSeq" id="WP_138087368.1">
    <property type="nucleotide sequence ID" value="NZ_VAUV01000012.1"/>
</dbReference>
<keyword evidence="3" id="KW-1185">Reference proteome</keyword>
<gene>
    <name evidence="2" type="ORF">FEM03_16400</name>
</gene>
<comment type="caution">
    <text evidence="2">The sequence shown here is derived from an EMBL/GenBank/DDBJ whole genome shotgun (WGS) entry which is preliminary data.</text>
</comment>
<name>A0A5R8KB57_9BACT</name>
<dbReference type="AlphaFoldDB" id="A0A5R8KB57"/>
<evidence type="ECO:0000256" key="1">
    <source>
        <dbReference type="SAM" id="SignalP"/>
    </source>
</evidence>
<dbReference type="OrthoDB" id="9826062at2"/>
<evidence type="ECO:0008006" key="4">
    <source>
        <dbReference type="Google" id="ProtNLM"/>
    </source>
</evidence>
<dbReference type="Proteomes" id="UP000306196">
    <property type="component" value="Unassembled WGS sequence"/>
</dbReference>
<accession>A0A5R8KB57</accession>
<protein>
    <recommendedName>
        <fullName evidence="4">Transporter</fullName>
    </recommendedName>
</protein>
<proteinExistence type="predicted"/>
<feature type="chain" id="PRO_5024460318" description="Transporter" evidence="1">
    <location>
        <begin position="24"/>
        <end position="269"/>
    </location>
</feature>
<reference evidence="2 3" key="1">
    <citation type="submission" date="2019-05" db="EMBL/GenBank/DDBJ databases">
        <title>Verrucobacter flavum gen. nov., sp. nov. a new member of the family Verrucomicrobiaceae.</title>
        <authorList>
            <person name="Szuroczki S."/>
            <person name="Abbaszade G."/>
            <person name="Szabo A."/>
            <person name="Felfoldi T."/>
            <person name="Schumann P."/>
            <person name="Boka K."/>
            <person name="Keki Z."/>
            <person name="Toumi M."/>
            <person name="Toth E."/>
        </authorList>
    </citation>
    <scope>NUCLEOTIDE SEQUENCE [LARGE SCALE GENOMIC DNA]</scope>
    <source>
        <strain evidence="2 3">MG-N-17</strain>
    </source>
</reference>